<accession>A0A1I5W3Y8</accession>
<organism evidence="3 4">
    <name type="scientific">Roseivivax halotolerans</name>
    <dbReference type="NCBI Taxonomy" id="93684"/>
    <lineage>
        <taxon>Bacteria</taxon>
        <taxon>Pseudomonadati</taxon>
        <taxon>Pseudomonadota</taxon>
        <taxon>Alphaproteobacteria</taxon>
        <taxon>Rhodobacterales</taxon>
        <taxon>Roseobacteraceae</taxon>
        <taxon>Roseivivax</taxon>
    </lineage>
</organism>
<dbReference type="Pfam" id="PF26079">
    <property type="entry name" value="Baseplate_J_C"/>
    <property type="match status" value="1"/>
</dbReference>
<keyword evidence="4" id="KW-1185">Reference proteome</keyword>
<dbReference type="InterPro" id="IPR058530">
    <property type="entry name" value="Baseplate_J-like_C"/>
</dbReference>
<dbReference type="PIRSF" id="PIRSF020481">
    <property type="entry name" value="BAP"/>
    <property type="match status" value="1"/>
</dbReference>
<proteinExistence type="predicted"/>
<gene>
    <name evidence="3" type="ORF">SAMN05421853_102112</name>
</gene>
<evidence type="ECO:0000259" key="1">
    <source>
        <dbReference type="Pfam" id="PF26078"/>
    </source>
</evidence>
<dbReference type="Pfam" id="PF26078">
    <property type="entry name" value="Baseplate_J_M"/>
    <property type="match status" value="1"/>
</dbReference>
<dbReference type="EMBL" id="FOXV01000002">
    <property type="protein sequence ID" value="SFQ14448.1"/>
    <property type="molecule type" value="Genomic_DNA"/>
</dbReference>
<reference evidence="4" key="1">
    <citation type="submission" date="2016-10" db="EMBL/GenBank/DDBJ databases">
        <authorList>
            <person name="Varghese N."/>
            <person name="Submissions S."/>
        </authorList>
    </citation>
    <scope>NUCLEOTIDE SEQUENCE [LARGE SCALE GENOMIC DNA]</scope>
    <source>
        <strain evidence="4">JCM 10271</strain>
    </source>
</reference>
<dbReference type="RefSeq" id="WP_093009394.1">
    <property type="nucleotide sequence ID" value="NZ_FOXV01000002.1"/>
</dbReference>
<dbReference type="PANTHER" id="PTHR35862">
    <property type="entry name" value="FELS-2 PROPHAGE PROTEIN"/>
    <property type="match status" value="1"/>
</dbReference>
<dbReference type="InterPro" id="IPR058531">
    <property type="entry name" value="Baseplate_J_M"/>
</dbReference>
<dbReference type="Proteomes" id="UP000243106">
    <property type="component" value="Unassembled WGS sequence"/>
</dbReference>
<evidence type="ECO:0000313" key="3">
    <source>
        <dbReference type="EMBL" id="SFQ14448.1"/>
    </source>
</evidence>
<dbReference type="InterPro" id="IPR014507">
    <property type="entry name" value="Baseplate_assembly_J_pred"/>
</dbReference>
<feature type="domain" description="Baseplate J-like central" evidence="1">
    <location>
        <begin position="135"/>
        <end position="207"/>
    </location>
</feature>
<dbReference type="AlphaFoldDB" id="A0A1I5W3Y8"/>
<sequence length="301" mass="31823">MSAYTAVPLDRLPPPEIVQVPEFQALFDEMRAAAIAAEPDLAEALMLESEPATKVLRVCAYYRMLDHAEFNDRARGNMLAFATGADLEHLGAPWGVARLVVDPGDPDAIPPIEPTYEDDTSLRRRIQLAPEGFTTAGSEASYLFHALSASGEVRDAAVESPAPGDVVVTVLSQNGDGTPDQALLDAVEAAISADDVRPLTDLVSVQAPNVIGFEIEAELILRPGPDGAVVEAAARAALEAMIAETRRLGVDIRSSAIFAALHQDGVAYVELTKPAADIVVSPSEVAHLTSEPILTIGGRDV</sequence>
<dbReference type="PANTHER" id="PTHR35862:SF1">
    <property type="entry name" value="FELS-2 PROPHAGE PROTEIN"/>
    <property type="match status" value="1"/>
</dbReference>
<evidence type="ECO:0000259" key="2">
    <source>
        <dbReference type="Pfam" id="PF26079"/>
    </source>
</evidence>
<name>A0A1I5W3Y8_9RHOB</name>
<protein>
    <submittedName>
        <fullName evidence="3">Phage-related baseplate assembly protein</fullName>
    </submittedName>
</protein>
<evidence type="ECO:0000313" key="4">
    <source>
        <dbReference type="Proteomes" id="UP000243106"/>
    </source>
</evidence>
<feature type="domain" description="Baseplate J-like C-terminal" evidence="2">
    <location>
        <begin position="214"/>
        <end position="289"/>
    </location>
</feature>
<dbReference type="InterPro" id="IPR052726">
    <property type="entry name" value="Phage_Baseplate_Hub"/>
</dbReference>
<dbReference type="STRING" id="93684.SAMN05421853_102112"/>